<dbReference type="RefSeq" id="WP_280175082.1">
    <property type="nucleotide sequence ID" value="NZ_FSQT01000001.1"/>
</dbReference>
<name>A0A1N5TEY1_9ACTN</name>
<dbReference type="AlphaFoldDB" id="A0A1N5TEY1"/>
<evidence type="ECO:0000313" key="2">
    <source>
        <dbReference type="Proteomes" id="UP000185124"/>
    </source>
</evidence>
<dbReference type="Proteomes" id="UP000185124">
    <property type="component" value="Unassembled WGS sequence"/>
</dbReference>
<accession>A0A1N5TEY1</accession>
<keyword evidence="2" id="KW-1185">Reference proteome</keyword>
<proteinExistence type="predicted"/>
<evidence type="ECO:0000313" key="1">
    <source>
        <dbReference type="EMBL" id="SIM46914.1"/>
    </source>
</evidence>
<gene>
    <name evidence="1" type="ORF">SAMN04489832_0130</name>
</gene>
<protein>
    <submittedName>
        <fullName evidence="1">Uncharacterized protein</fullName>
    </submittedName>
</protein>
<reference evidence="2" key="1">
    <citation type="submission" date="2016-12" db="EMBL/GenBank/DDBJ databases">
        <authorList>
            <person name="Varghese N."/>
            <person name="Submissions S."/>
        </authorList>
    </citation>
    <scope>NUCLEOTIDE SEQUENCE [LARGE SCALE GENOMIC DNA]</scope>
    <source>
        <strain evidence="2">DSM 45599</strain>
    </source>
</reference>
<sequence>MTTDGEQQFFAEMFRHLDRIEPWLKRMDPDEGRTSALRNAAS</sequence>
<dbReference type="EMBL" id="FSQT01000001">
    <property type="protein sequence ID" value="SIM46914.1"/>
    <property type="molecule type" value="Genomic_DNA"/>
</dbReference>
<organism evidence="1 2">
    <name type="scientific">Micromonospora cremea</name>
    <dbReference type="NCBI Taxonomy" id="709881"/>
    <lineage>
        <taxon>Bacteria</taxon>
        <taxon>Bacillati</taxon>
        <taxon>Actinomycetota</taxon>
        <taxon>Actinomycetes</taxon>
        <taxon>Micromonosporales</taxon>
        <taxon>Micromonosporaceae</taxon>
        <taxon>Micromonospora</taxon>
    </lineage>
</organism>